<proteinExistence type="inferred from homology"/>
<feature type="compositionally biased region" description="Pro residues" evidence="8">
    <location>
        <begin position="793"/>
        <end position="813"/>
    </location>
</feature>
<evidence type="ECO:0000313" key="9">
    <source>
        <dbReference type="Proteomes" id="UP000694865"/>
    </source>
</evidence>
<evidence type="ECO:0000256" key="4">
    <source>
        <dbReference type="ARBA" id="ARBA00022490"/>
    </source>
</evidence>
<feature type="region of interest" description="Disordered" evidence="8">
    <location>
        <begin position="1420"/>
        <end position="1452"/>
    </location>
</feature>
<accession>A0ABM0M6D1</accession>
<dbReference type="Pfam" id="PF01044">
    <property type="entry name" value="Vinculin"/>
    <property type="match status" value="2"/>
</dbReference>
<feature type="compositionally biased region" description="Pro residues" evidence="8">
    <location>
        <begin position="751"/>
        <end position="768"/>
    </location>
</feature>
<dbReference type="InterPro" id="IPR006077">
    <property type="entry name" value="Vinculin/catenin"/>
</dbReference>
<dbReference type="InterPro" id="IPR036723">
    <property type="entry name" value="Alpha-catenin/vinculin-like_sf"/>
</dbReference>
<dbReference type="GeneID" id="100370455"/>
<feature type="region of interest" description="Disordered" evidence="8">
    <location>
        <begin position="742"/>
        <end position="817"/>
    </location>
</feature>
<keyword evidence="9" id="KW-1185">Reference proteome</keyword>
<dbReference type="Gene3D" id="6.10.250.2510">
    <property type="match status" value="1"/>
</dbReference>
<feature type="coiled-coil region" evidence="7">
    <location>
        <begin position="1231"/>
        <end position="1258"/>
    </location>
</feature>
<evidence type="ECO:0000256" key="8">
    <source>
        <dbReference type="SAM" id="MobiDB-lite"/>
    </source>
</evidence>
<sequence>MASPIGTLTFKWNPKDLEIRTYSVEKTLEPLVQQVTTLVNTKGASRKKKGKSKRAHVLVAAVDKATQKFIEKGEEIANENPGVQREMLAAVDEVRKTGENMRVASSDFADDPCSSAKRATMVRAARALLSAVTRLLILADMVDVQLLLRSLRIVKEDLRGIKDARTEHELDSRYKAYRQDANVLNKMTGGRQADLKDAGHREQLAAARADLQKHGTMLLTSSKAYIHHPEVAAARENKDYVVKQLSDAVNKISDVAQATGKSKPDPTISSPGELAAALEELDREVLMSPGDYKERRTRPSLEEKLEGIISAAALMADSSCTRDDTRERIIQECNNVRQALQDLLSEYLACAGRKERSDPLDRAIERMFNKTRDLRRQLRKAVVDHISDSFLETNLPLLVLIEAAKSGNEKEVEEYAGVFQEHANKLVEVANLACSMSANEEGVKCVRLAAQQLENLCPQVINAARILAARPRSKAALENMDAFKDQWEKQVRLLTEAVDEITTLDDFLAVSEKHILEDIGKCNEALRDSDGDKLDRCAGAIRGRSARVCHVVEAEMQNYVPNPYTDRVINAVDSLRERVMPKFAQEVEDAVEALTIRPRKPLDEEEFMDAAQMVYSGVRDIRRAVLVIGYISLLYFPSNVDDRDDDLPSDIDELYDTNAPTFISKLEHYYGKQAELKLIEDEDEDVPPPRPPAPLMHPLQHKTERIVVAMPPVHTKERKVTKAERNQLQQHLKQMRENFYKTEQAKQSTSPLPPSPAKSKSPPPPPPARWSKPTSPTSTISHVDTDSDKDLPPTSPPPPPPPSSPPPLPPAPLPSTVYGEQLATKDYSRRSATLLSSKPKPPAGSSTYSTTRTIDVNKYSTLPMVSVIFPKDFTGEGPKVELDEIVKKTTSSSVAAGAFPSSYGQSKFDESDSVQDHLLDEYGSDLRRAAVARYGVSGPGGQGSREEELGRYLYGPDGRPILGPDGRPILIAPDGTLIDSNGNPINVDNNGYLVGADGRPIIGPDGNPLMVDPDGRLMTSDGYALTGPDNKPVTIGEDGKLYGSDGRPLISITPDGRLVGADGRALPIGPGGALVGAFGRPIMTSDGKPLTIAPNGRLLDADGRPISIDANGMLIGSDGRPILGLDGKPMYLDREGRLLGADGQPIIGMDGRPIVISPDGKLLGADGRPVVGWQKYDPLLAPGGWNIVTEPDWEQAAADEQRSREARMMRQDPNVQTREVIIVIHHWKSLAQFTEEEREQIAQQVEEFELEKERLEQQVIYQWDDSGNDIIILAKNMCMIMMEMTDFTRGRGPLKTTMDVIHAARRIADQGSKLDKLARQIAELCPHSQSKDDLVAYLQRIALYCHQLNICSKVKAGVQSVSGELVVSALDSATSLIQAAKNLMAAVVQTVKASYVASTKYARQKGQAKSPVVMWKMKAPDKKPLVKREHPDELRAKVRKASKQKDINPVQELSEFKGSDSFTSV</sequence>
<dbReference type="Proteomes" id="UP000694865">
    <property type="component" value="Unplaced"/>
</dbReference>
<dbReference type="RefSeq" id="XP_006815572.1">
    <property type="nucleotide sequence ID" value="XM_006815509.1"/>
</dbReference>
<protein>
    <submittedName>
        <fullName evidence="10">Catenin alpha-2-like</fullName>
    </submittedName>
</protein>
<dbReference type="PANTHER" id="PTHR18914:SF9">
    <property type="entry name" value="CATENIN ALPHA"/>
    <property type="match status" value="1"/>
</dbReference>
<keyword evidence="4" id="KW-0963">Cytoplasm</keyword>
<keyword evidence="7" id="KW-0175">Coiled coil</keyword>
<evidence type="ECO:0000256" key="1">
    <source>
        <dbReference type="ARBA" id="ARBA00004282"/>
    </source>
</evidence>
<keyword evidence="6" id="KW-0965">Cell junction</keyword>
<evidence type="ECO:0000256" key="3">
    <source>
        <dbReference type="ARBA" id="ARBA00008376"/>
    </source>
</evidence>
<organism evidence="9 10">
    <name type="scientific">Saccoglossus kowalevskii</name>
    <name type="common">Acorn worm</name>
    <dbReference type="NCBI Taxonomy" id="10224"/>
    <lineage>
        <taxon>Eukaryota</taxon>
        <taxon>Metazoa</taxon>
        <taxon>Hemichordata</taxon>
        <taxon>Enteropneusta</taxon>
        <taxon>Harrimaniidae</taxon>
        <taxon>Saccoglossus</taxon>
    </lineage>
</organism>
<dbReference type="PRINTS" id="PR00805">
    <property type="entry name" value="ALPHACATENIN"/>
</dbReference>
<evidence type="ECO:0000256" key="7">
    <source>
        <dbReference type="SAM" id="Coils"/>
    </source>
</evidence>
<feature type="compositionally biased region" description="Basic and acidic residues" evidence="8">
    <location>
        <begin position="1420"/>
        <end position="1436"/>
    </location>
</feature>
<dbReference type="SUPFAM" id="SSF47220">
    <property type="entry name" value="alpha-catenin/vinculin-like"/>
    <property type="match status" value="4"/>
</dbReference>
<feature type="region of interest" description="Disordered" evidence="8">
    <location>
        <begin position="830"/>
        <end position="850"/>
    </location>
</feature>
<evidence type="ECO:0000256" key="2">
    <source>
        <dbReference type="ARBA" id="ARBA00004496"/>
    </source>
</evidence>
<dbReference type="InterPro" id="IPR001033">
    <property type="entry name" value="Alpha_catenin"/>
</dbReference>
<name>A0ABM0M6D1_SACKO</name>
<comment type="similarity">
    <text evidence="3">Belongs to the vinculin/alpha-catenin family.</text>
</comment>
<dbReference type="Gene3D" id="1.20.120.230">
    <property type="entry name" value="Alpha-catenin/vinculin-like"/>
    <property type="match status" value="5"/>
</dbReference>
<reference evidence="10" key="1">
    <citation type="submission" date="2025-08" db="UniProtKB">
        <authorList>
            <consortium name="RefSeq"/>
        </authorList>
    </citation>
    <scope>IDENTIFICATION</scope>
    <source>
        <tissue evidence="10">Testes</tissue>
    </source>
</reference>
<dbReference type="PANTHER" id="PTHR18914">
    <property type="entry name" value="ALPHA CATENIN"/>
    <property type="match status" value="1"/>
</dbReference>
<evidence type="ECO:0000313" key="10">
    <source>
        <dbReference type="RefSeq" id="XP_006815572.1"/>
    </source>
</evidence>
<evidence type="ECO:0000256" key="6">
    <source>
        <dbReference type="ARBA" id="ARBA00022949"/>
    </source>
</evidence>
<evidence type="ECO:0000256" key="5">
    <source>
        <dbReference type="ARBA" id="ARBA00022889"/>
    </source>
</evidence>
<comment type="subcellular location">
    <subcellularLocation>
        <location evidence="1">Cell junction</location>
    </subcellularLocation>
    <subcellularLocation>
        <location evidence="2">Cytoplasm</location>
    </subcellularLocation>
</comment>
<keyword evidence="5" id="KW-0130">Cell adhesion</keyword>
<gene>
    <name evidence="10" type="primary">LOC100370455</name>
</gene>